<dbReference type="Proteomes" id="UP001595855">
    <property type="component" value="Unassembled WGS sequence"/>
</dbReference>
<protein>
    <submittedName>
        <fullName evidence="2">Winged helix-turn-helix domain-containing protein</fullName>
    </submittedName>
</protein>
<dbReference type="RefSeq" id="WP_356626089.1">
    <property type="nucleotide sequence ID" value="NZ_JBHSJO010000001.1"/>
</dbReference>
<keyword evidence="3" id="KW-1185">Reference proteome</keyword>
<comment type="caution">
    <text evidence="2">The sequence shown here is derived from an EMBL/GenBank/DDBJ whole genome shotgun (WGS) entry which is preliminary data.</text>
</comment>
<evidence type="ECO:0000313" key="2">
    <source>
        <dbReference type="EMBL" id="MFC5013295.1"/>
    </source>
</evidence>
<evidence type="ECO:0000259" key="1">
    <source>
        <dbReference type="Pfam" id="PF13592"/>
    </source>
</evidence>
<name>A0ABV9WN42_9ACTN</name>
<sequence>MLTGRLGWSLQRPRRQAVERNESEIARWIAHEWPRIKRGR</sequence>
<reference evidence="3" key="1">
    <citation type="journal article" date="2019" name="Int. J. Syst. Evol. Microbiol.">
        <title>The Global Catalogue of Microorganisms (GCM) 10K type strain sequencing project: providing services to taxonomists for standard genome sequencing and annotation.</title>
        <authorList>
            <consortium name="The Broad Institute Genomics Platform"/>
            <consortium name="The Broad Institute Genome Sequencing Center for Infectious Disease"/>
            <person name="Wu L."/>
            <person name="Ma J."/>
        </authorList>
    </citation>
    <scope>NUCLEOTIDE SEQUENCE [LARGE SCALE GENOMIC DNA]</scope>
    <source>
        <strain evidence="3">CGMCC 4.1542</strain>
    </source>
</reference>
<organism evidence="2 3">
    <name type="scientific">Streptomyces lienomycini</name>
    <dbReference type="NCBI Taxonomy" id="284035"/>
    <lineage>
        <taxon>Bacteria</taxon>
        <taxon>Bacillati</taxon>
        <taxon>Actinomycetota</taxon>
        <taxon>Actinomycetes</taxon>
        <taxon>Kitasatosporales</taxon>
        <taxon>Streptomycetaceae</taxon>
        <taxon>Streptomyces</taxon>
    </lineage>
</organism>
<proteinExistence type="predicted"/>
<dbReference type="Pfam" id="PF13592">
    <property type="entry name" value="HTH_33"/>
    <property type="match status" value="1"/>
</dbReference>
<evidence type="ECO:0000313" key="3">
    <source>
        <dbReference type="Proteomes" id="UP001595855"/>
    </source>
</evidence>
<feature type="domain" description="Winged helix-turn helix" evidence="1">
    <location>
        <begin position="5"/>
        <end position="31"/>
    </location>
</feature>
<dbReference type="InterPro" id="IPR025959">
    <property type="entry name" value="Winged_HTH_dom"/>
</dbReference>
<dbReference type="EMBL" id="JBHSJO010000001">
    <property type="protein sequence ID" value="MFC5013295.1"/>
    <property type="molecule type" value="Genomic_DNA"/>
</dbReference>
<accession>A0ABV9WN42</accession>
<gene>
    <name evidence="2" type="ORF">ACFPRC_00145</name>
</gene>